<evidence type="ECO:0000313" key="1">
    <source>
        <dbReference type="EMBL" id="CAI9113042.1"/>
    </source>
</evidence>
<proteinExistence type="predicted"/>
<dbReference type="InterPro" id="IPR001353">
    <property type="entry name" value="Proteasome_sua/b"/>
</dbReference>
<protein>
    <submittedName>
        <fullName evidence="1">OLC1v1013569C1</fullName>
    </submittedName>
</protein>
<dbReference type="SUPFAM" id="SSF56235">
    <property type="entry name" value="N-terminal nucleophile aminohydrolases (Ntn hydrolases)"/>
    <property type="match status" value="1"/>
</dbReference>
<sequence length="135" mass="15475">MGSGGSKAKQVLKEGYNDEMEVDYWGEWLEKRLARRLLKISVLEGIFLVVIYGDGYMRKFDKHFSMGSSGSKAKQVLKEGYNDEMEADYCGELVRKVISTAVSHDLSTGRHLYIKCLSKHGFDDYYFLIQLLLET</sequence>
<evidence type="ECO:0000313" key="2">
    <source>
        <dbReference type="Proteomes" id="UP001161247"/>
    </source>
</evidence>
<dbReference type="Proteomes" id="UP001161247">
    <property type="component" value="Chromosome 7"/>
</dbReference>
<dbReference type="AlphaFoldDB" id="A0AAV1E0P9"/>
<dbReference type="GO" id="GO:0005839">
    <property type="term" value="C:proteasome core complex"/>
    <property type="evidence" value="ECO:0007669"/>
    <property type="project" value="InterPro"/>
</dbReference>
<dbReference type="EMBL" id="OX459124">
    <property type="protein sequence ID" value="CAI9113042.1"/>
    <property type="molecule type" value="Genomic_DNA"/>
</dbReference>
<reference evidence="1" key="1">
    <citation type="submission" date="2023-03" db="EMBL/GenBank/DDBJ databases">
        <authorList>
            <person name="Julca I."/>
        </authorList>
    </citation>
    <scope>NUCLEOTIDE SEQUENCE</scope>
</reference>
<gene>
    <name evidence="1" type="ORF">OLC1_LOCUS20125</name>
</gene>
<organism evidence="1 2">
    <name type="scientific">Oldenlandia corymbosa var. corymbosa</name>
    <dbReference type="NCBI Taxonomy" id="529605"/>
    <lineage>
        <taxon>Eukaryota</taxon>
        <taxon>Viridiplantae</taxon>
        <taxon>Streptophyta</taxon>
        <taxon>Embryophyta</taxon>
        <taxon>Tracheophyta</taxon>
        <taxon>Spermatophyta</taxon>
        <taxon>Magnoliopsida</taxon>
        <taxon>eudicotyledons</taxon>
        <taxon>Gunneridae</taxon>
        <taxon>Pentapetalae</taxon>
        <taxon>asterids</taxon>
        <taxon>lamiids</taxon>
        <taxon>Gentianales</taxon>
        <taxon>Rubiaceae</taxon>
        <taxon>Rubioideae</taxon>
        <taxon>Spermacoceae</taxon>
        <taxon>Hedyotis-Oldenlandia complex</taxon>
        <taxon>Oldenlandia</taxon>
    </lineage>
</organism>
<accession>A0AAV1E0P9</accession>
<keyword evidence="2" id="KW-1185">Reference proteome</keyword>
<name>A0AAV1E0P9_OLDCO</name>
<dbReference type="Pfam" id="PF00227">
    <property type="entry name" value="Proteasome"/>
    <property type="match status" value="1"/>
</dbReference>
<dbReference type="Gene3D" id="3.60.20.10">
    <property type="entry name" value="Glutamine Phosphoribosylpyrophosphate, subunit 1, domain 1"/>
    <property type="match status" value="1"/>
</dbReference>
<dbReference type="InterPro" id="IPR029055">
    <property type="entry name" value="Ntn_hydrolases_N"/>
</dbReference>
<dbReference type="GO" id="GO:0051603">
    <property type="term" value="P:proteolysis involved in protein catabolic process"/>
    <property type="evidence" value="ECO:0007669"/>
    <property type="project" value="InterPro"/>
</dbReference>